<dbReference type="GO" id="GO:0010181">
    <property type="term" value="F:FMN binding"/>
    <property type="evidence" value="ECO:0007669"/>
    <property type="project" value="InterPro"/>
</dbReference>
<dbReference type="Proteomes" id="UP000033038">
    <property type="component" value="Chromosome"/>
</dbReference>
<dbReference type="PANTHER" id="PTHR39201">
    <property type="entry name" value="EXPORTED PROTEIN-RELATED"/>
    <property type="match status" value="1"/>
</dbReference>
<dbReference type="Pfam" id="PF12682">
    <property type="entry name" value="Flavodoxin_4"/>
    <property type="match status" value="1"/>
</dbReference>
<feature type="domain" description="Flavodoxin-like" evidence="2">
    <location>
        <begin position="122"/>
        <end position="275"/>
    </location>
</feature>
<evidence type="ECO:0000256" key="1">
    <source>
        <dbReference type="SAM" id="MobiDB-lite"/>
    </source>
</evidence>
<dbReference type="PANTHER" id="PTHR39201:SF1">
    <property type="entry name" value="FLAVODOXIN-LIKE DOMAIN-CONTAINING PROTEIN"/>
    <property type="match status" value="1"/>
</dbReference>
<sequence>MEKNARASTLPCPLRKLKQRSGNIPIPSSTIVNMRINLWIKIKEEIHTMKKISALALIILMGLFLAACGCTDSDTTKIDVNSTQPETQNNSPNVTVPEETNSPNTETESENHTQTDSAPKKILVAYFSHTGNTRVIANQIHEKVGGDIFEIVTVNPYPTDYDSVVDQAKQEQEDNYRPQLKTKVENMDSYDVVFIGYPNWWGTMPMPVFTFLEEYDFSGKTIIPFCTHEGSGLGRSVEDITELCPQSTILDGLAIRGSSVKTAQDDVSEWLREIRMTE</sequence>
<evidence type="ECO:0000259" key="2">
    <source>
        <dbReference type="PROSITE" id="PS50902"/>
    </source>
</evidence>
<dbReference type="EMBL" id="CP009526">
    <property type="protein sequence ID" value="AKB49474.1"/>
    <property type="molecule type" value="Genomic_DNA"/>
</dbReference>
<proteinExistence type="predicted"/>
<feature type="compositionally biased region" description="Low complexity" evidence="1">
    <location>
        <begin position="97"/>
        <end position="106"/>
    </location>
</feature>
<dbReference type="InterPro" id="IPR029039">
    <property type="entry name" value="Flavoprotein-like_sf"/>
</dbReference>
<dbReference type="AlphaFoldDB" id="A0A0E3QID1"/>
<dbReference type="PATRIC" id="fig|1434109.4.peg.246"/>
<evidence type="ECO:0000313" key="3">
    <source>
        <dbReference type="EMBL" id="AKB49474.1"/>
    </source>
</evidence>
<feature type="region of interest" description="Disordered" evidence="1">
    <location>
        <begin position="79"/>
        <end position="116"/>
    </location>
</feature>
<accession>A0A0E3QID1</accession>
<feature type="compositionally biased region" description="Polar residues" evidence="1">
    <location>
        <begin position="79"/>
        <end position="94"/>
    </location>
</feature>
<dbReference type="HOGENOM" id="CLU_068890_0_0_2"/>
<reference evidence="3 4" key="1">
    <citation type="submission" date="2014-07" db="EMBL/GenBank/DDBJ databases">
        <title>Methanogenic archaea and the global carbon cycle.</title>
        <authorList>
            <person name="Henriksen J.R."/>
            <person name="Luke J."/>
            <person name="Reinhart S."/>
            <person name="Benedict M.N."/>
            <person name="Youngblut N.D."/>
            <person name="Metcalf M.E."/>
            <person name="Whitaker R.J."/>
            <person name="Metcalf W.W."/>
        </authorList>
    </citation>
    <scope>NUCLEOTIDE SEQUENCE [LARGE SCALE GENOMIC DNA]</scope>
    <source>
        <strain evidence="3 4">Wiesmoor</strain>
    </source>
</reference>
<dbReference type="Gene3D" id="3.40.50.360">
    <property type="match status" value="1"/>
</dbReference>
<protein>
    <submittedName>
        <fullName evidence="3">Flavodoxin</fullName>
    </submittedName>
</protein>
<dbReference type="InterPro" id="IPR008254">
    <property type="entry name" value="Flavodoxin/NO_synth"/>
</dbReference>
<evidence type="ECO:0000313" key="4">
    <source>
        <dbReference type="Proteomes" id="UP000033038"/>
    </source>
</evidence>
<organism evidence="3 4">
    <name type="scientific">Methanosarcina barkeri str. Wiesmoor</name>
    <dbReference type="NCBI Taxonomy" id="1434109"/>
    <lineage>
        <taxon>Archaea</taxon>
        <taxon>Methanobacteriati</taxon>
        <taxon>Methanobacteriota</taxon>
        <taxon>Stenosarchaea group</taxon>
        <taxon>Methanomicrobia</taxon>
        <taxon>Methanosarcinales</taxon>
        <taxon>Methanosarcinaceae</taxon>
        <taxon>Methanosarcina</taxon>
    </lineage>
</organism>
<gene>
    <name evidence="3" type="ORF">MSBRW_0221</name>
</gene>
<dbReference type="KEGG" id="mbw:MSBRW_0221"/>
<dbReference type="SUPFAM" id="SSF52218">
    <property type="entry name" value="Flavoproteins"/>
    <property type="match status" value="1"/>
</dbReference>
<name>A0A0E3QID1_METBA</name>
<dbReference type="PROSITE" id="PS50902">
    <property type="entry name" value="FLAVODOXIN_LIKE"/>
    <property type="match status" value="1"/>
</dbReference>